<keyword evidence="3" id="KW-1185">Reference proteome</keyword>
<gene>
    <name evidence="2" type="ORF">R3P38DRAFT_3171023</name>
</gene>
<dbReference type="Proteomes" id="UP001362999">
    <property type="component" value="Unassembled WGS sequence"/>
</dbReference>
<feature type="compositionally biased region" description="Polar residues" evidence="1">
    <location>
        <begin position="90"/>
        <end position="103"/>
    </location>
</feature>
<protein>
    <submittedName>
        <fullName evidence="2">Uncharacterized protein</fullName>
    </submittedName>
</protein>
<name>A0AAW0DRG3_9AGAR</name>
<comment type="caution">
    <text evidence="2">The sequence shown here is derived from an EMBL/GenBank/DDBJ whole genome shotgun (WGS) entry which is preliminary data.</text>
</comment>
<sequence length="103" mass="11140">MNLDVGAEGDIYLDRTPGAYALYAKTNSGWKRWVDTEVPWAVVLNGQPRIGSSDIPISRHTLCGVSFGGVNFKNLESDPGDRPGFAACTKSGQLNRRAPSRTS</sequence>
<evidence type="ECO:0000313" key="3">
    <source>
        <dbReference type="Proteomes" id="UP001362999"/>
    </source>
</evidence>
<evidence type="ECO:0000313" key="2">
    <source>
        <dbReference type="EMBL" id="KAK7053690.1"/>
    </source>
</evidence>
<accession>A0AAW0DRG3</accession>
<dbReference type="EMBL" id="JAWWNJ010000006">
    <property type="protein sequence ID" value="KAK7053690.1"/>
    <property type="molecule type" value="Genomic_DNA"/>
</dbReference>
<reference evidence="2 3" key="1">
    <citation type="journal article" date="2024" name="J Genomics">
        <title>Draft genome sequencing and assembly of Favolaschia claudopus CIRM-BRFM 2984 isolated from oak limbs.</title>
        <authorList>
            <person name="Navarro D."/>
            <person name="Drula E."/>
            <person name="Chaduli D."/>
            <person name="Cazenave R."/>
            <person name="Ahrendt S."/>
            <person name="Wang J."/>
            <person name="Lipzen A."/>
            <person name="Daum C."/>
            <person name="Barry K."/>
            <person name="Grigoriev I.V."/>
            <person name="Favel A."/>
            <person name="Rosso M.N."/>
            <person name="Martin F."/>
        </authorList>
    </citation>
    <scope>NUCLEOTIDE SEQUENCE [LARGE SCALE GENOMIC DNA]</scope>
    <source>
        <strain evidence="2 3">CIRM-BRFM 2984</strain>
    </source>
</reference>
<organism evidence="2 3">
    <name type="scientific">Favolaschia claudopus</name>
    <dbReference type="NCBI Taxonomy" id="2862362"/>
    <lineage>
        <taxon>Eukaryota</taxon>
        <taxon>Fungi</taxon>
        <taxon>Dikarya</taxon>
        <taxon>Basidiomycota</taxon>
        <taxon>Agaricomycotina</taxon>
        <taxon>Agaricomycetes</taxon>
        <taxon>Agaricomycetidae</taxon>
        <taxon>Agaricales</taxon>
        <taxon>Marasmiineae</taxon>
        <taxon>Mycenaceae</taxon>
        <taxon>Favolaschia</taxon>
    </lineage>
</organism>
<evidence type="ECO:0000256" key="1">
    <source>
        <dbReference type="SAM" id="MobiDB-lite"/>
    </source>
</evidence>
<proteinExistence type="predicted"/>
<dbReference type="AlphaFoldDB" id="A0AAW0DRG3"/>
<feature type="region of interest" description="Disordered" evidence="1">
    <location>
        <begin position="80"/>
        <end position="103"/>
    </location>
</feature>